<reference evidence="3" key="1">
    <citation type="journal article" date="2015" name="PLoS Genet.">
        <title>The dynamic genome and transcriptome of the human fungal pathogen Blastomyces and close relative Emmonsia.</title>
        <authorList>
            <person name="Munoz J.F."/>
            <person name="Gauthier G.M."/>
            <person name="Desjardins C.A."/>
            <person name="Gallo J.E."/>
            <person name="Holder J."/>
            <person name="Sullivan T.D."/>
            <person name="Marty A.J."/>
            <person name="Carmen J.C."/>
            <person name="Chen Z."/>
            <person name="Ding L."/>
            <person name="Gujja S."/>
            <person name="Magrini V."/>
            <person name="Misas E."/>
            <person name="Mitreva M."/>
            <person name="Priest M."/>
            <person name="Saif S."/>
            <person name="Whiston E.A."/>
            <person name="Young S."/>
            <person name="Zeng Q."/>
            <person name="Goldman W.E."/>
            <person name="Mardis E.R."/>
            <person name="Taylor J.W."/>
            <person name="McEwen J.G."/>
            <person name="Clay O.K."/>
            <person name="Klein B.S."/>
            <person name="Cuomo C.A."/>
        </authorList>
    </citation>
    <scope>NUCLEOTIDE SEQUENCE [LARGE SCALE GENOMIC DNA]</scope>
    <source>
        <strain evidence="3">UAMH 139</strain>
    </source>
</reference>
<dbReference type="EMBL" id="LDEV01002618">
    <property type="protein sequence ID" value="KLJ08320.1"/>
    <property type="molecule type" value="Genomic_DNA"/>
</dbReference>
<comment type="caution">
    <text evidence="2">The sequence shown here is derived from an EMBL/GenBank/DDBJ whole genome shotgun (WGS) entry which is preliminary data.</text>
</comment>
<proteinExistence type="predicted"/>
<evidence type="ECO:0000313" key="2">
    <source>
        <dbReference type="EMBL" id="KLJ08320.1"/>
    </source>
</evidence>
<evidence type="ECO:0000256" key="1">
    <source>
        <dbReference type="SAM" id="Phobius"/>
    </source>
</evidence>
<keyword evidence="1" id="KW-0472">Membrane</keyword>
<keyword evidence="3" id="KW-1185">Reference proteome</keyword>
<keyword evidence="1" id="KW-1133">Transmembrane helix</keyword>
<organism evidence="2 3">
    <name type="scientific">Blastomyces silverae</name>
    <dbReference type="NCBI Taxonomy" id="2060906"/>
    <lineage>
        <taxon>Eukaryota</taxon>
        <taxon>Fungi</taxon>
        <taxon>Dikarya</taxon>
        <taxon>Ascomycota</taxon>
        <taxon>Pezizomycotina</taxon>
        <taxon>Eurotiomycetes</taxon>
        <taxon>Eurotiomycetidae</taxon>
        <taxon>Onygenales</taxon>
        <taxon>Ajellomycetaceae</taxon>
        <taxon>Blastomyces</taxon>
    </lineage>
</organism>
<feature type="transmembrane region" description="Helical" evidence="1">
    <location>
        <begin position="303"/>
        <end position="327"/>
    </location>
</feature>
<dbReference type="Proteomes" id="UP000053573">
    <property type="component" value="Unassembled WGS sequence"/>
</dbReference>
<accession>A0A0H1BAE2</accession>
<gene>
    <name evidence="2" type="ORF">EMPG_16251</name>
</gene>
<protein>
    <submittedName>
        <fullName evidence="2">Uncharacterized protein</fullName>
    </submittedName>
</protein>
<dbReference type="InterPro" id="IPR002523">
    <property type="entry name" value="MgTranspt_CorA/ZnTranspt_ZntB"/>
</dbReference>
<dbReference type="Pfam" id="PF01544">
    <property type="entry name" value="CorA"/>
    <property type="match status" value="1"/>
</dbReference>
<name>A0A0H1BAE2_9EURO</name>
<evidence type="ECO:0000313" key="3">
    <source>
        <dbReference type="Proteomes" id="UP000053573"/>
    </source>
</evidence>
<dbReference type="OrthoDB" id="4178743at2759"/>
<dbReference type="Gene3D" id="1.20.58.340">
    <property type="entry name" value="Magnesium transport protein CorA, transmembrane region"/>
    <property type="match status" value="1"/>
</dbReference>
<dbReference type="STRING" id="2060906.A0A0H1BAE2"/>
<dbReference type="AlphaFoldDB" id="A0A0H1BAE2"/>
<feature type="transmembrane region" description="Helical" evidence="1">
    <location>
        <begin position="347"/>
        <end position="367"/>
    </location>
</feature>
<keyword evidence="1" id="KW-0812">Transmembrane</keyword>
<sequence length="410" mass="47032">MIVDVIEKVGDDISRRPRSTLEVELQLEQPRGSVRIAFAGMLKDCKQWVEANPLIIKQLPIPRRFWDTSTGDLNGCSNAIYSYDDDENLVNLDTWSCFKLKYAKSAGEYEWYQMTMFVRWDPIEQTTFIFCSDFLQPLRDGLKSRISSVDPSDPFTWHALFVDELRLVYDECVWGCRDLVREAEKARDEPQTTGPNFPSLHNIARHVIHSVEVLDVAIETMDSILHEHDLFISNEGSAGDFPIPKLKADDVTRRLYYHSRELRAIKARAASLYDRLKNEISLSFNLVSQTDTAAMKIISAVGLIFLPGTFISASLPSAYTLFGMNFFDFSVDENTGKQTFAISDKFWVYWAIALPVTTAVLLAWVLYDYSYLITSKIKLLLEKSEYKEILKRISFFRSRKEKQADAISPS</sequence>